<dbReference type="Gene3D" id="3.40.50.300">
    <property type="entry name" value="P-loop containing nucleotide triphosphate hydrolases"/>
    <property type="match status" value="2"/>
</dbReference>
<proteinExistence type="predicted"/>
<feature type="transmembrane region" description="Helical" evidence="12">
    <location>
        <begin position="1198"/>
        <end position="1216"/>
    </location>
</feature>
<dbReference type="CDD" id="cd03263">
    <property type="entry name" value="ABC_subfamily_A"/>
    <property type="match status" value="2"/>
</dbReference>
<feature type="transmembrane region" description="Helical" evidence="12">
    <location>
        <begin position="917"/>
        <end position="939"/>
    </location>
</feature>
<keyword evidence="5" id="KW-0547">Nucleotide-binding</keyword>
<dbReference type="Pfam" id="PF12698">
    <property type="entry name" value="ABC2_membrane_3"/>
    <property type="match status" value="2"/>
</dbReference>
<dbReference type="Pfam" id="PF00005">
    <property type="entry name" value="ABC_tran"/>
    <property type="match status" value="2"/>
</dbReference>
<dbReference type="PROSITE" id="PS00211">
    <property type="entry name" value="ABC_TRANSPORTER_1"/>
    <property type="match status" value="1"/>
</dbReference>
<dbReference type="PROSITE" id="PS50893">
    <property type="entry name" value="ABC_TRANSPORTER_2"/>
    <property type="match status" value="2"/>
</dbReference>
<dbReference type="GO" id="GO:0016020">
    <property type="term" value="C:membrane"/>
    <property type="evidence" value="ECO:0007669"/>
    <property type="project" value="InterPro"/>
</dbReference>
<dbReference type="FunFam" id="3.40.50.300:FF:000327">
    <property type="entry name" value="ATP-binding cassette sub-family A member 3"/>
    <property type="match status" value="1"/>
</dbReference>
<evidence type="ECO:0000313" key="15">
    <source>
        <dbReference type="Proteomes" id="UP000261640"/>
    </source>
</evidence>
<evidence type="ECO:0000256" key="5">
    <source>
        <dbReference type="ARBA" id="ARBA00022741"/>
    </source>
</evidence>
<feature type="transmembrane region" description="Helical" evidence="12">
    <location>
        <begin position="361"/>
        <end position="380"/>
    </location>
</feature>
<dbReference type="InterPro" id="IPR027417">
    <property type="entry name" value="P-loop_NTPase"/>
</dbReference>
<comment type="subcellular location">
    <subcellularLocation>
        <location evidence="1">Endomembrane system</location>
        <topology evidence="1">Multi-pass membrane protein</topology>
    </subcellularLocation>
</comment>
<evidence type="ECO:0000259" key="13">
    <source>
        <dbReference type="PROSITE" id="PS50893"/>
    </source>
</evidence>
<feature type="transmembrane region" description="Helical" evidence="12">
    <location>
        <begin position="1286"/>
        <end position="1307"/>
    </location>
</feature>
<dbReference type="SUPFAM" id="SSF52540">
    <property type="entry name" value="P-loop containing nucleoside triphosphate hydrolases"/>
    <property type="match status" value="2"/>
</dbReference>
<dbReference type="GO" id="GO:0005524">
    <property type="term" value="F:ATP binding"/>
    <property type="evidence" value="ECO:0007669"/>
    <property type="project" value="UniProtKB-KW"/>
</dbReference>
<keyword evidence="15" id="KW-1185">Reference proteome</keyword>
<evidence type="ECO:0000256" key="3">
    <source>
        <dbReference type="ARBA" id="ARBA00022692"/>
    </source>
</evidence>
<feature type="transmembrane region" description="Helical" evidence="12">
    <location>
        <begin position="332"/>
        <end position="355"/>
    </location>
</feature>
<reference evidence="14" key="1">
    <citation type="submission" date="2025-08" db="UniProtKB">
        <authorList>
            <consortium name="Ensembl"/>
        </authorList>
    </citation>
    <scope>IDENTIFICATION</scope>
</reference>
<dbReference type="InterPro" id="IPR026082">
    <property type="entry name" value="ABCA"/>
</dbReference>
<evidence type="ECO:0000256" key="6">
    <source>
        <dbReference type="ARBA" id="ARBA00022840"/>
    </source>
</evidence>
<feature type="transmembrane region" description="Helical" evidence="12">
    <location>
        <begin position="1081"/>
        <end position="1103"/>
    </location>
</feature>
<feature type="transmembrane region" description="Helical" evidence="12">
    <location>
        <begin position="392"/>
        <end position="414"/>
    </location>
</feature>
<dbReference type="InterPro" id="IPR017871">
    <property type="entry name" value="ABC_transporter-like_CS"/>
</dbReference>
<dbReference type="PANTHER" id="PTHR19229">
    <property type="entry name" value="ATP-BINDING CASSETTE TRANSPORTER SUBFAMILY A ABCA"/>
    <property type="match status" value="1"/>
</dbReference>
<evidence type="ECO:0000256" key="8">
    <source>
        <dbReference type="ARBA" id="ARBA00023055"/>
    </source>
</evidence>
<feature type="transmembrane region" description="Helical" evidence="12">
    <location>
        <begin position="434"/>
        <end position="456"/>
    </location>
</feature>
<evidence type="ECO:0000313" key="14">
    <source>
        <dbReference type="Ensembl" id="ENSMAMP00000055604.1"/>
    </source>
</evidence>
<feature type="transmembrane region" description="Helical" evidence="12">
    <location>
        <begin position="283"/>
        <end position="312"/>
    </location>
</feature>
<organism evidence="14 15">
    <name type="scientific">Mastacembelus armatus</name>
    <name type="common">zig-zag eel</name>
    <dbReference type="NCBI Taxonomy" id="205130"/>
    <lineage>
        <taxon>Eukaryota</taxon>
        <taxon>Metazoa</taxon>
        <taxon>Chordata</taxon>
        <taxon>Craniata</taxon>
        <taxon>Vertebrata</taxon>
        <taxon>Euteleostomi</taxon>
        <taxon>Actinopterygii</taxon>
        <taxon>Neopterygii</taxon>
        <taxon>Teleostei</taxon>
        <taxon>Neoteleostei</taxon>
        <taxon>Acanthomorphata</taxon>
        <taxon>Anabantaria</taxon>
        <taxon>Synbranchiformes</taxon>
        <taxon>Mastacembelidae</taxon>
        <taxon>Mastacembelus</taxon>
    </lineage>
</organism>
<dbReference type="InterPro" id="IPR003593">
    <property type="entry name" value="AAA+_ATPase"/>
</dbReference>
<comment type="catalytic activity">
    <reaction evidence="11">
        <text>cholesterol(in) + ATP + H2O = cholesterol(out) + ADP + phosphate + H(+)</text>
        <dbReference type="Rhea" id="RHEA:39051"/>
        <dbReference type="ChEBI" id="CHEBI:15377"/>
        <dbReference type="ChEBI" id="CHEBI:15378"/>
        <dbReference type="ChEBI" id="CHEBI:16113"/>
        <dbReference type="ChEBI" id="CHEBI:30616"/>
        <dbReference type="ChEBI" id="CHEBI:43474"/>
        <dbReference type="ChEBI" id="CHEBI:456216"/>
    </reaction>
    <physiologicalReaction direction="left-to-right" evidence="11">
        <dbReference type="Rhea" id="RHEA:39052"/>
    </physiologicalReaction>
</comment>
<accession>A0A7N8Y5S6</accession>
<keyword evidence="4" id="KW-0677">Repeat</keyword>
<dbReference type="InterPro" id="IPR003439">
    <property type="entry name" value="ABC_transporter-like_ATP-bd"/>
</dbReference>
<keyword evidence="6" id="KW-0067">ATP-binding</keyword>
<keyword evidence="7 12" id="KW-1133">Transmembrane helix</keyword>
<evidence type="ECO:0000256" key="9">
    <source>
        <dbReference type="ARBA" id="ARBA00023136"/>
    </source>
</evidence>
<sequence>IKLKAEDTLYKRQILVTLVEILLPLLFSGILIVLRQKVPFKDYPNATIYESYAVDTLPKRFLQHLQLAYVPGNSSVVRQVAEDVRGMRGFETEEQFEEYVRNDPLSGKLLAAVVFEHPFSHDDEPLPLKVSYHLRFSFTPRNAPPKERSELNPNSDLDWHTLSLYPLFQMPGPREQYDKEGGTPGYFREGFLAVQHAVDRAIMRSHNRTAAAPLLRQIRVVLSRFPYPAFIYDVFILAIQNQLPLVLVLSFTYTSLNIVRAVVQEKERKLKEYMRMMGLSNWLHWSAWFLMFFLFLSISVFFVTLLLCIQVIVKQILQKLSHAVLTYSDPTLVFVFLLVFTVATINFSFMISAFFSRANVAAAAGGFIYFLSYLPYLFLWPRYDLLSHAQKVSACLISNVAMAMGAQLIGMFEGKGTGIQWHNMFDSVTVDDDFSLAQVLSLLLFDSVLYGLVAWYMEAVFPGEYGVPLPSYFFVLPSYWCSSPRMALVNEKEEEEDAEKALKGEFIEEEPAGLVSGIKIKHLAKEFKLGNKTRQAVRDLTLNMFEGQITVLLGHNGAGKTTTLSMLTGLFPPTSGRAYINGYDICQDMALIRRSLGLCPQHDVLFDNLTVREHLLFYAQLKGYSKDKIPDEVDRIIRILNLEDKRHARCKTLSGGMKRKLSIGIALIGDSKVVMLDEPTSGMDPSARRATWDLLQGEKRGRTILLTTHFMDEADLLGDRIAIMAGGELQCCGSPLFLKNKYGAGYHMVIVKDALCNVSEITRLVHMYVPNATLESSAGAELSYILPKESTSRFELLFAELEMNREELGIASYGASVTTMEEVFLRVGKLVDSSLDIQAIQLPALQYQHERRSHDWTTDDASSISGMTDVTDFTDSGTLISEDCSNIKLNTGIRLHLQQFYAMFLKRALYSWRNWKVMVAQFLVPLIFTVVALVVAHTFPNHQDAPLLRLSLSRYGSTRVPVALQARSGPLASALANTYSSQLSDQLGQLINITEEEGGSFNERCVVGAAFRGSSSQYAEATAYFNNEAYHTPATALMMVDNALFRLLAGPNASIQTGNYPMPRNLSEIAQSQLTESKTGFAIAINLMYGMASLSSTFALLLVTESSIKSKHVQQVSGVYLSNFWFSALLWDLVNFLLPCLLMLVIFQAFGIKAFVEENHLVDVLLLLLLYGWAVVPLMYILSFFFSTAATAYTRLTIFNMISGTATFLAVTIMTIPELNLQDLSHILDKVFLIFPNYCLGMSFSQFYQNYEFISFCTSSPITQTICKYLNITYQPNYFSMSEPGVGRFLVAFSVQGTVFIILLFAIELQFIRTLWRLLTSPCRRQTWLLDAALLPEDRDVAEERKRVLECQPVIESMVGSPLILQELSKVYSSGMNLLAVDRLSLAVGKGECFGLLGFNGAGKTTTFKMLTGDESVTSGDAYIDGYSILRDIKKVQQRIGYCPQFDAVLDHMTGRETLSMYARLRGIPEKYVSGCVENVLRSLLLEPHADKLVRSYSGGNKRKLSAGMALIGGPPVIFLDEPSTGMDPVARRLLWDAVTRTRESGKAIIITSHSMEECEALCTRLAVMVNGQFKCLGSPQHLKSKFGSGYTLLAKVHIEAELEDSDLQLFKDFIESTFPGSQLKDEHQGMVHYHLTDKTLTWAQVFGTLEAAKEKYHIEDYCVSQISLEQVFLSFAQFQHCTESGRN</sequence>
<dbReference type="GO" id="GO:0140359">
    <property type="term" value="F:ABC-type transporter activity"/>
    <property type="evidence" value="ECO:0007669"/>
    <property type="project" value="InterPro"/>
</dbReference>
<keyword evidence="2" id="KW-0813">Transport</keyword>
<feature type="domain" description="ABC transporter" evidence="13">
    <location>
        <begin position="518"/>
        <end position="751"/>
    </location>
</feature>
<dbReference type="GO" id="GO:0005737">
    <property type="term" value="C:cytoplasm"/>
    <property type="evidence" value="ECO:0007669"/>
    <property type="project" value="UniProtKB-ARBA"/>
</dbReference>
<evidence type="ECO:0000256" key="11">
    <source>
        <dbReference type="ARBA" id="ARBA00050894"/>
    </source>
</evidence>
<feature type="transmembrane region" description="Helical" evidence="12">
    <location>
        <begin position="14"/>
        <end position="34"/>
    </location>
</feature>
<keyword evidence="9 12" id="KW-0472">Membrane</keyword>
<feature type="transmembrane region" description="Helical" evidence="12">
    <location>
        <begin position="1124"/>
        <end position="1152"/>
    </location>
</feature>
<dbReference type="SMART" id="SM00382">
    <property type="entry name" value="AAA"/>
    <property type="match status" value="2"/>
</dbReference>
<dbReference type="GO" id="GO:0005319">
    <property type="term" value="F:lipid transporter activity"/>
    <property type="evidence" value="ECO:0007669"/>
    <property type="project" value="TreeGrafter"/>
</dbReference>
<reference evidence="14" key="2">
    <citation type="submission" date="2025-09" db="UniProtKB">
        <authorList>
            <consortium name="Ensembl"/>
        </authorList>
    </citation>
    <scope>IDENTIFICATION</scope>
</reference>
<dbReference type="GO" id="GO:0012505">
    <property type="term" value="C:endomembrane system"/>
    <property type="evidence" value="ECO:0007669"/>
    <property type="project" value="UniProtKB-SubCell"/>
</dbReference>
<evidence type="ECO:0000256" key="10">
    <source>
        <dbReference type="ARBA" id="ARBA00023180"/>
    </source>
</evidence>
<dbReference type="Pfam" id="PF23321">
    <property type="entry name" value="R1_ABCA1"/>
    <property type="match status" value="1"/>
</dbReference>
<evidence type="ECO:0000256" key="1">
    <source>
        <dbReference type="ARBA" id="ARBA00004127"/>
    </source>
</evidence>
<dbReference type="Ensembl" id="ENSMAMT00000068907.1">
    <property type="protein sequence ID" value="ENSMAMP00000055604.1"/>
    <property type="gene ID" value="ENSMAMG00000023302.2"/>
</dbReference>
<evidence type="ECO:0000256" key="2">
    <source>
        <dbReference type="ARBA" id="ARBA00022448"/>
    </source>
</evidence>
<feature type="transmembrane region" description="Helical" evidence="12">
    <location>
        <begin position="1164"/>
        <end position="1186"/>
    </location>
</feature>
<dbReference type="InterPro" id="IPR013525">
    <property type="entry name" value="ABC2_TM"/>
</dbReference>
<dbReference type="FunFam" id="3.40.50.300:FF:000465">
    <property type="entry name" value="ATP-binding cassette, sub-family A (ABC1), member 3"/>
    <property type="match status" value="1"/>
</dbReference>
<dbReference type="GeneTree" id="ENSGT00940000155289"/>
<dbReference type="GO" id="GO:0016887">
    <property type="term" value="F:ATP hydrolysis activity"/>
    <property type="evidence" value="ECO:0007669"/>
    <property type="project" value="InterPro"/>
</dbReference>
<evidence type="ECO:0000256" key="7">
    <source>
        <dbReference type="ARBA" id="ARBA00022989"/>
    </source>
</evidence>
<evidence type="ECO:0000256" key="4">
    <source>
        <dbReference type="ARBA" id="ARBA00022737"/>
    </source>
</evidence>
<keyword evidence="10" id="KW-0325">Glycoprotein</keyword>
<dbReference type="PANTHER" id="PTHR19229:SF98">
    <property type="entry name" value="PHOSPHOLIPID-TRANSPORTING ATPASE ABCA3"/>
    <property type="match status" value="1"/>
</dbReference>
<feature type="domain" description="ABC transporter" evidence="13">
    <location>
        <begin position="1363"/>
        <end position="1596"/>
    </location>
</feature>
<dbReference type="Proteomes" id="UP000261640">
    <property type="component" value="Unplaced"/>
</dbReference>
<name>A0A7N8Y5S6_9TELE</name>
<dbReference type="InterPro" id="IPR056264">
    <property type="entry name" value="R2_ABCA1-4-like"/>
</dbReference>
<evidence type="ECO:0000256" key="12">
    <source>
        <dbReference type="SAM" id="Phobius"/>
    </source>
</evidence>
<keyword evidence="3 12" id="KW-0812">Transmembrane</keyword>
<keyword evidence="8" id="KW-0445">Lipid transport</keyword>
<protein>
    <submittedName>
        <fullName evidence="14">ATP-binding cassette, sub-family A (ABC1), member 3b</fullName>
    </submittedName>
</protein>